<protein>
    <submittedName>
        <fullName evidence="2">Uncharacterized protein</fullName>
    </submittedName>
</protein>
<dbReference type="Proteomes" id="UP000663760">
    <property type="component" value="Chromosome 13"/>
</dbReference>
<organism evidence="2 3">
    <name type="scientific">Spirodela intermedia</name>
    <name type="common">Intermediate duckweed</name>
    <dbReference type="NCBI Taxonomy" id="51605"/>
    <lineage>
        <taxon>Eukaryota</taxon>
        <taxon>Viridiplantae</taxon>
        <taxon>Streptophyta</taxon>
        <taxon>Embryophyta</taxon>
        <taxon>Tracheophyta</taxon>
        <taxon>Spermatophyta</taxon>
        <taxon>Magnoliopsida</taxon>
        <taxon>Liliopsida</taxon>
        <taxon>Araceae</taxon>
        <taxon>Lemnoideae</taxon>
        <taxon>Spirodela</taxon>
    </lineage>
</organism>
<feature type="region of interest" description="Disordered" evidence="1">
    <location>
        <begin position="1"/>
        <end position="47"/>
    </location>
</feature>
<dbReference type="AlphaFoldDB" id="A0A7I8LA33"/>
<proteinExistence type="predicted"/>
<evidence type="ECO:0000256" key="1">
    <source>
        <dbReference type="SAM" id="MobiDB-lite"/>
    </source>
</evidence>
<keyword evidence="3" id="KW-1185">Reference proteome</keyword>
<sequence>MGVGRRRRDRAVGDTRVRGGREEPTACEHLLPPKRSQGIAASRGSSSLNRWGHVCATPLPRHWWPAGYGARSGRTR</sequence>
<evidence type="ECO:0000313" key="3">
    <source>
        <dbReference type="Proteomes" id="UP000663760"/>
    </source>
</evidence>
<dbReference type="EMBL" id="LR746276">
    <property type="protein sequence ID" value="CAA7406720.1"/>
    <property type="molecule type" value="Genomic_DNA"/>
</dbReference>
<name>A0A7I8LA33_SPIIN</name>
<reference evidence="2" key="1">
    <citation type="submission" date="2020-02" db="EMBL/GenBank/DDBJ databases">
        <authorList>
            <person name="Scholz U."/>
            <person name="Mascher M."/>
            <person name="Fiebig A."/>
        </authorList>
    </citation>
    <scope>NUCLEOTIDE SEQUENCE</scope>
</reference>
<accession>A0A7I8LA33</accession>
<evidence type="ECO:0000313" key="2">
    <source>
        <dbReference type="EMBL" id="CAA7406720.1"/>
    </source>
</evidence>
<feature type="compositionally biased region" description="Basic and acidic residues" evidence="1">
    <location>
        <begin position="10"/>
        <end position="26"/>
    </location>
</feature>
<gene>
    <name evidence="2" type="ORF">SI8410_13017398</name>
</gene>